<gene>
    <name evidence="9" type="ORF">FPE_LOCUS1472</name>
</gene>
<proteinExistence type="inferred from homology"/>
<dbReference type="Pfam" id="PF06217">
    <property type="entry name" value="GAGA_bind"/>
    <property type="match status" value="1"/>
</dbReference>
<reference evidence="9" key="1">
    <citation type="submission" date="2023-05" db="EMBL/GenBank/DDBJ databases">
        <authorList>
            <person name="Huff M."/>
        </authorList>
    </citation>
    <scope>NUCLEOTIDE SEQUENCE</scope>
</reference>
<evidence type="ECO:0000256" key="7">
    <source>
        <dbReference type="RuleBase" id="RU367160"/>
    </source>
</evidence>
<sequence length="367" mass="40802">MDGNGSMNLRNWGFLERATAPLKSHLGLQLMSSMAERPLFGGDVHDQHRVPPSGVMASINGGPYHHHRVGGFSESHIPVDYTRENWMNHGREKYVNNLPVNQHHGYYQLNYGLSPETSSAHSIQMPQQINITKNVNVIPQMEEVSTEGDNGGGGVALAKKRGGGKVPKSPAKEKKPRIRAPRAPREESSPAVQRSRAPKKRAEVVINGINMDISGIPIPVCSCTGTPQQCYRWGSGGWQSACCTTGMSLYPLPMSTKRRGARIAGRKMSIGAFKKVLEKLASEDYNFSNPIDLKSYWAKHGTNKFVTIRAWPVAEASRVVSNWWISLLSQLMPGEQKAELRRLLLKCAVQTPEVRFVNTVASRKYWY</sequence>
<dbReference type="AlphaFoldDB" id="A0AAD1YPV4"/>
<keyword evidence="10" id="KW-1185">Reference proteome</keyword>
<feature type="region of interest" description="Disordered" evidence="8">
    <location>
        <begin position="144"/>
        <end position="200"/>
    </location>
</feature>
<evidence type="ECO:0000313" key="10">
    <source>
        <dbReference type="Proteomes" id="UP000834106"/>
    </source>
</evidence>
<evidence type="ECO:0000256" key="4">
    <source>
        <dbReference type="ARBA" id="ARBA00023125"/>
    </source>
</evidence>
<dbReference type="PANTHER" id="PTHR31421:SF22">
    <property type="entry name" value="PROTEIN BASIC PENTACYSTEINE3"/>
    <property type="match status" value="1"/>
</dbReference>
<evidence type="ECO:0000256" key="6">
    <source>
        <dbReference type="ARBA" id="ARBA00023242"/>
    </source>
</evidence>
<dbReference type="EMBL" id="OU503036">
    <property type="protein sequence ID" value="CAI9754041.1"/>
    <property type="molecule type" value="Genomic_DNA"/>
</dbReference>
<dbReference type="GO" id="GO:0009723">
    <property type="term" value="P:response to ethylene"/>
    <property type="evidence" value="ECO:0007669"/>
    <property type="project" value="TreeGrafter"/>
</dbReference>
<keyword evidence="3 7" id="KW-0805">Transcription regulation</keyword>
<dbReference type="PANTHER" id="PTHR31421">
    <property type="entry name" value="PROTEIN BASIC PENTACYSTEINE3"/>
    <property type="match status" value="1"/>
</dbReference>
<keyword evidence="6 7" id="KW-0539">Nucleus</keyword>
<evidence type="ECO:0000256" key="2">
    <source>
        <dbReference type="ARBA" id="ARBA00007911"/>
    </source>
</evidence>
<dbReference type="GO" id="GO:0043565">
    <property type="term" value="F:sequence-specific DNA binding"/>
    <property type="evidence" value="ECO:0007669"/>
    <property type="project" value="TreeGrafter"/>
</dbReference>
<keyword evidence="5 7" id="KW-0804">Transcription</keyword>
<evidence type="ECO:0000256" key="1">
    <source>
        <dbReference type="ARBA" id="ARBA00004123"/>
    </source>
</evidence>
<evidence type="ECO:0000313" key="9">
    <source>
        <dbReference type="EMBL" id="CAI9754041.1"/>
    </source>
</evidence>
<protein>
    <recommendedName>
        <fullName evidence="7">GAGA-binding transcriptional activator</fullName>
    </recommendedName>
</protein>
<name>A0AAD1YPV4_9LAMI</name>
<keyword evidence="4 7" id="KW-0238">DNA-binding</keyword>
<evidence type="ECO:0000256" key="3">
    <source>
        <dbReference type="ARBA" id="ARBA00023015"/>
    </source>
</evidence>
<evidence type="ECO:0000256" key="8">
    <source>
        <dbReference type="SAM" id="MobiDB-lite"/>
    </source>
</evidence>
<dbReference type="GO" id="GO:0005634">
    <property type="term" value="C:nucleus"/>
    <property type="evidence" value="ECO:0007669"/>
    <property type="project" value="UniProtKB-SubCell"/>
</dbReference>
<evidence type="ECO:0000256" key="5">
    <source>
        <dbReference type="ARBA" id="ARBA00023163"/>
    </source>
</evidence>
<comment type="similarity">
    <text evidence="2 7">Belongs to the BBR/BPC family.</text>
</comment>
<accession>A0AAD1YPV4</accession>
<comment type="subcellular location">
    <subcellularLocation>
        <location evidence="1 7">Nucleus</location>
    </subcellularLocation>
</comment>
<dbReference type="GO" id="GO:0003700">
    <property type="term" value="F:DNA-binding transcription factor activity"/>
    <property type="evidence" value="ECO:0007669"/>
    <property type="project" value="UniProtKB-UniRule"/>
</dbReference>
<dbReference type="Proteomes" id="UP000834106">
    <property type="component" value="Chromosome 1"/>
</dbReference>
<dbReference type="SMART" id="SM01226">
    <property type="entry name" value="GAGA_bind"/>
    <property type="match status" value="1"/>
</dbReference>
<comment type="function">
    <text evidence="7">Transcriptional regulator that specifically binds to GA-rich elements (GAGA-repeats) present in regulatory sequences of genes involved in developmental processes.</text>
</comment>
<organism evidence="9 10">
    <name type="scientific">Fraxinus pennsylvanica</name>
    <dbReference type="NCBI Taxonomy" id="56036"/>
    <lineage>
        <taxon>Eukaryota</taxon>
        <taxon>Viridiplantae</taxon>
        <taxon>Streptophyta</taxon>
        <taxon>Embryophyta</taxon>
        <taxon>Tracheophyta</taxon>
        <taxon>Spermatophyta</taxon>
        <taxon>Magnoliopsida</taxon>
        <taxon>eudicotyledons</taxon>
        <taxon>Gunneridae</taxon>
        <taxon>Pentapetalae</taxon>
        <taxon>asterids</taxon>
        <taxon>lamiids</taxon>
        <taxon>Lamiales</taxon>
        <taxon>Oleaceae</taxon>
        <taxon>Oleeae</taxon>
        <taxon>Fraxinus</taxon>
    </lineage>
</organism>
<dbReference type="InterPro" id="IPR010409">
    <property type="entry name" value="GAGA-bd_tscrpt_act"/>
</dbReference>